<evidence type="ECO:0000313" key="10">
    <source>
        <dbReference type="EMBL" id="GIL86511.1"/>
    </source>
</evidence>
<feature type="compositionally biased region" description="Basic residues" evidence="8">
    <location>
        <begin position="1017"/>
        <end position="1026"/>
    </location>
</feature>
<dbReference type="PANTHER" id="PTHR31846:SF7">
    <property type="entry name" value="CRS1 _ YHBY (CRM) DOMAIN-CONTAINING PROTEIN"/>
    <property type="match status" value="1"/>
</dbReference>
<dbReference type="GO" id="GO:0009507">
    <property type="term" value="C:chloroplast"/>
    <property type="evidence" value="ECO:0007669"/>
    <property type="project" value="UniProtKB-SubCell"/>
</dbReference>
<keyword evidence="5 7" id="KW-0694">RNA-binding</keyword>
<evidence type="ECO:0000256" key="7">
    <source>
        <dbReference type="PROSITE-ProRule" id="PRU00626"/>
    </source>
</evidence>
<proteinExistence type="predicted"/>
<dbReference type="InterPro" id="IPR002925">
    <property type="entry name" value="Dienelactn_hydro"/>
</dbReference>
<feature type="region of interest" description="Disordered" evidence="8">
    <location>
        <begin position="236"/>
        <end position="255"/>
    </location>
</feature>
<comment type="caution">
    <text evidence="11">The sequence shown here is derived from an EMBL/GenBank/DDBJ whole genome shotgun (WGS) entry which is preliminary data.</text>
</comment>
<keyword evidence="2" id="KW-0150">Chloroplast</keyword>
<protein>
    <recommendedName>
        <fullName evidence="9">CRM domain-containing protein</fullName>
    </recommendedName>
</protein>
<dbReference type="OrthoDB" id="551352at2759"/>
<feature type="compositionally biased region" description="Basic and acidic residues" evidence="8">
    <location>
        <begin position="198"/>
        <end position="209"/>
    </location>
</feature>
<keyword evidence="3" id="KW-0934">Plastid</keyword>
<dbReference type="Pfam" id="PF01738">
    <property type="entry name" value="DLH"/>
    <property type="match status" value="1"/>
</dbReference>
<evidence type="ECO:0000259" key="9">
    <source>
        <dbReference type="PROSITE" id="PS51295"/>
    </source>
</evidence>
<feature type="compositionally biased region" description="Basic and acidic residues" evidence="8">
    <location>
        <begin position="953"/>
        <end position="964"/>
    </location>
</feature>
<evidence type="ECO:0000256" key="2">
    <source>
        <dbReference type="ARBA" id="ARBA00022528"/>
    </source>
</evidence>
<gene>
    <name evidence="10" type="ORF">Vretifemale_14810</name>
    <name evidence="11" type="ORF">Vretimale_11611</name>
</gene>
<evidence type="ECO:0000313" key="13">
    <source>
        <dbReference type="Proteomes" id="UP000747110"/>
    </source>
</evidence>
<dbReference type="EMBL" id="BNCP01000036">
    <property type="protein sequence ID" value="GIL86511.1"/>
    <property type="molecule type" value="Genomic_DNA"/>
</dbReference>
<evidence type="ECO:0000256" key="1">
    <source>
        <dbReference type="ARBA" id="ARBA00004229"/>
    </source>
</evidence>
<feature type="compositionally biased region" description="Basic and acidic residues" evidence="8">
    <location>
        <begin position="907"/>
        <end position="942"/>
    </location>
</feature>
<dbReference type="InterPro" id="IPR035920">
    <property type="entry name" value="YhbY-like_sf"/>
</dbReference>
<dbReference type="SMART" id="SM01103">
    <property type="entry name" value="CRS1_YhbY"/>
    <property type="match status" value="1"/>
</dbReference>
<dbReference type="Pfam" id="PF01985">
    <property type="entry name" value="CRS1_YhbY"/>
    <property type="match status" value="1"/>
</dbReference>
<evidence type="ECO:0000256" key="5">
    <source>
        <dbReference type="ARBA" id="ARBA00022884"/>
    </source>
</evidence>
<feature type="compositionally biased region" description="Basic and acidic residues" evidence="8">
    <location>
        <begin position="871"/>
        <end position="900"/>
    </location>
</feature>
<feature type="region of interest" description="Disordered" evidence="8">
    <location>
        <begin position="271"/>
        <end position="296"/>
    </location>
</feature>
<keyword evidence="4" id="KW-0677">Repeat</keyword>
<feature type="region of interest" description="Disordered" evidence="8">
    <location>
        <begin position="137"/>
        <end position="209"/>
    </location>
</feature>
<feature type="compositionally biased region" description="Acidic residues" evidence="8">
    <location>
        <begin position="243"/>
        <end position="255"/>
    </location>
</feature>
<dbReference type="Gene3D" id="3.40.50.1820">
    <property type="entry name" value="alpha/beta hydrolase"/>
    <property type="match status" value="1"/>
</dbReference>
<reference evidence="11" key="1">
    <citation type="journal article" date="2021" name="Proc. Natl. Acad. Sci. U.S.A.">
        <title>Three genomes in the algal genus Volvox reveal the fate of a haploid sex-determining region after a transition to homothallism.</title>
        <authorList>
            <person name="Yamamoto K."/>
            <person name="Hamaji T."/>
            <person name="Kawai-Toyooka H."/>
            <person name="Matsuzaki R."/>
            <person name="Takahashi F."/>
            <person name="Nishimura Y."/>
            <person name="Kawachi M."/>
            <person name="Noguchi H."/>
            <person name="Minakuchi Y."/>
            <person name="Umen J.G."/>
            <person name="Toyoda A."/>
            <person name="Nozaki H."/>
        </authorList>
    </citation>
    <scope>NUCLEOTIDE SEQUENCE</scope>
    <source>
        <strain evidence="11">NIES-3785</strain>
        <strain evidence="10">NIES-3786</strain>
    </source>
</reference>
<evidence type="ECO:0000313" key="11">
    <source>
        <dbReference type="EMBL" id="GIM07492.1"/>
    </source>
</evidence>
<evidence type="ECO:0000256" key="6">
    <source>
        <dbReference type="ARBA" id="ARBA00022946"/>
    </source>
</evidence>
<feature type="region of interest" description="Disordered" evidence="8">
    <location>
        <begin position="612"/>
        <end position="637"/>
    </location>
</feature>
<dbReference type="Proteomes" id="UP000722791">
    <property type="component" value="Unassembled WGS sequence"/>
</dbReference>
<organism evidence="11 12">
    <name type="scientific">Volvox reticuliferus</name>
    <dbReference type="NCBI Taxonomy" id="1737510"/>
    <lineage>
        <taxon>Eukaryota</taxon>
        <taxon>Viridiplantae</taxon>
        <taxon>Chlorophyta</taxon>
        <taxon>core chlorophytes</taxon>
        <taxon>Chlorophyceae</taxon>
        <taxon>CS clade</taxon>
        <taxon>Chlamydomonadales</taxon>
        <taxon>Volvocaceae</taxon>
        <taxon>Volvox</taxon>
    </lineage>
</organism>
<dbReference type="PANTHER" id="PTHR31846">
    <property type="entry name" value="CRS1 / YHBY (CRM) DOMAIN-CONTAINING PROTEIN"/>
    <property type="match status" value="1"/>
</dbReference>
<evidence type="ECO:0000256" key="3">
    <source>
        <dbReference type="ARBA" id="ARBA00022640"/>
    </source>
</evidence>
<dbReference type="PROSITE" id="PS51295">
    <property type="entry name" value="CRM"/>
    <property type="match status" value="1"/>
</dbReference>
<feature type="compositionally biased region" description="Basic and acidic residues" evidence="8">
    <location>
        <begin position="170"/>
        <end position="181"/>
    </location>
</feature>
<dbReference type="GO" id="GO:0016787">
    <property type="term" value="F:hydrolase activity"/>
    <property type="evidence" value="ECO:0007669"/>
    <property type="project" value="InterPro"/>
</dbReference>
<dbReference type="Gene3D" id="3.30.110.60">
    <property type="entry name" value="YhbY-like"/>
    <property type="match status" value="1"/>
</dbReference>
<dbReference type="AlphaFoldDB" id="A0A8J4GHS9"/>
<evidence type="ECO:0000256" key="4">
    <source>
        <dbReference type="ARBA" id="ARBA00022737"/>
    </source>
</evidence>
<dbReference type="GO" id="GO:0003729">
    <property type="term" value="F:mRNA binding"/>
    <property type="evidence" value="ECO:0007669"/>
    <property type="project" value="InterPro"/>
</dbReference>
<feature type="domain" description="CRM" evidence="9">
    <location>
        <begin position="299"/>
        <end position="405"/>
    </location>
</feature>
<dbReference type="InterPro" id="IPR045278">
    <property type="entry name" value="CRS1/CFM2/CFM3"/>
</dbReference>
<dbReference type="SUPFAM" id="SSF75471">
    <property type="entry name" value="YhbY-like"/>
    <property type="match status" value="1"/>
</dbReference>
<dbReference type="SUPFAM" id="SSF53474">
    <property type="entry name" value="alpha/beta-Hydrolases"/>
    <property type="match status" value="1"/>
</dbReference>
<comment type="subcellular location">
    <subcellularLocation>
        <location evidence="1">Plastid</location>
        <location evidence="1">Chloroplast</location>
    </subcellularLocation>
</comment>
<dbReference type="GO" id="GO:0000373">
    <property type="term" value="P:Group II intron splicing"/>
    <property type="evidence" value="ECO:0007669"/>
    <property type="project" value="UniProtKB-ARBA"/>
</dbReference>
<name>A0A8J4GHS9_9CHLO</name>
<dbReference type="InterPro" id="IPR001890">
    <property type="entry name" value="RNA-binding_CRM"/>
</dbReference>
<sequence length="1026" mass="113210">MHLGRLFPSGSLASLDLSARCFLASRLTPSRVVRVCVAADGNSDDPPAQQRGEPRVPGSRRTLFQDAAPPAPAESITSMRELLDIHTQSLQDAGINLSSLEVQENRLHSVRTSLRRETRGAARAAVSREFRMAERRLHSSVRRPRREEQVEAEAEEEKLGGRQQQQQQGAEKEGDYGDEVQRPTSTKGPKVTNRKKSKELSPEAKERAAEFAARTAARYVAAHTAHKRQIAAAAAAAARARSDDDDDDGDVPEGEIEGEEIFSLENQISELQGRRGGRGRERDFTEEGGPFLGPKLTHDLPPEVNLRLLQTILAGSKNSNTPEIPLGTSGITNGVISAILIAWRGNELIKLRVRDKNKVAKKYLPYIRQVCDVIESRSGGVVVWRSGRSIWVYRGENYTPSEPSKINEELLGKVEVPIYSQELSAKQPLLGQEVTLPQGTIGYLTHGSAGLLGKDPAGVPAPPQGLGVIFLHDAFGMGSSITQQHCKQVCDMLSSVVGPGTPVLMPDLTTGDKDIWRGPMWPPGKPIFERQNGWLANAARGNPAAVAPYVEAAVSYMRGPEVGASRIVLVGTGWGGWLALNMLAADATKLQIEAEAEAEAVTAAAEAMPAAATVTSTANRTPAETTGRVVPGRPPAPDPRVLGKAALHMVEVMKRELPEEAGPLQRGLWMLYGPEAKGYRQAKVLARYGGRRPKQVVPDVYTGEGLIFSAGVVGSPSHFFGDEERMALAISVPLCFVCSKWDPMEKFQLYMMPPLVNQCAFKRFGKITPGFWGKQAEWSDPIQARQATQATELAGWFLRWHMAGDETAQERVRKFCMMGKSGVGEKQTTNLGFPWLEQVLLYSGHEKQLEREKKLKRQELGLPEVVTKKELNKMARREAKKKREADKKEREADRERRPGREPGLPGARRDDWDRYDGRRGKEYGGADDLTSKGWEERGDDGGRGYWSRTTSPRRGEQWGGRRWDINAYDGANGTNEERPGIRRPSPRQESPWGRRQHRDGGDTQDRPASPWQGRGSGRSRRWAGDE</sequence>
<keyword evidence="13" id="KW-1185">Reference proteome</keyword>
<accession>A0A8J4GHS9</accession>
<keyword evidence="6" id="KW-0809">Transit peptide</keyword>
<feature type="region of interest" description="Disordered" evidence="8">
    <location>
        <begin position="871"/>
        <end position="1026"/>
    </location>
</feature>
<dbReference type="EMBL" id="BNCQ01000024">
    <property type="protein sequence ID" value="GIM07492.1"/>
    <property type="molecule type" value="Genomic_DNA"/>
</dbReference>
<evidence type="ECO:0000256" key="8">
    <source>
        <dbReference type="SAM" id="MobiDB-lite"/>
    </source>
</evidence>
<evidence type="ECO:0000313" key="12">
    <source>
        <dbReference type="Proteomes" id="UP000722791"/>
    </source>
</evidence>
<feature type="compositionally biased region" description="Polar residues" evidence="8">
    <location>
        <begin position="613"/>
        <end position="624"/>
    </location>
</feature>
<dbReference type="Proteomes" id="UP000747110">
    <property type="component" value="Unassembled WGS sequence"/>
</dbReference>
<feature type="region of interest" description="Disordered" evidence="8">
    <location>
        <begin position="40"/>
        <end position="72"/>
    </location>
</feature>
<dbReference type="InterPro" id="IPR029058">
    <property type="entry name" value="AB_hydrolase_fold"/>
</dbReference>